<dbReference type="AlphaFoldDB" id="A0A5P8VXP1"/>
<sequence length="48" mass="5570">MSDANGECDRNKSHENRLIKDKIRIKILHLLATAAKKSNILKEIDDFY</sequence>
<organism evidence="1 2">
    <name type="scientific">Nostoc sphaeroides CCNUC1</name>
    <dbReference type="NCBI Taxonomy" id="2653204"/>
    <lineage>
        <taxon>Bacteria</taxon>
        <taxon>Bacillati</taxon>
        <taxon>Cyanobacteriota</taxon>
        <taxon>Cyanophyceae</taxon>
        <taxon>Nostocales</taxon>
        <taxon>Nostocaceae</taxon>
        <taxon>Nostoc</taxon>
    </lineage>
</organism>
<evidence type="ECO:0000313" key="2">
    <source>
        <dbReference type="Proteomes" id="UP000326678"/>
    </source>
</evidence>
<dbReference type="KEGG" id="nsh:GXM_02655"/>
<protein>
    <submittedName>
        <fullName evidence="1">Uncharacterized protein</fullName>
    </submittedName>
</protein>
<reference evidence="1 2" key="1">
    <citation type="submission" date="2019-10" db="EMBL/GenBank/DDBJ databases">
        <title>Genomic and transcriptomic insights into the perfect genentic adaptation of a filamentous nitrogen-fixing cyanobacterium to rice fields.</title>
        <authorList>
            <person name="Chen Z."/>
        </authorList>
    </citation>
    <scope>NUCLEOTIDE SEQUENCE [LARGE SCALE GENOMIC DNA]</scope>
    <source>
        <strain evidence="1">CCNUC1</strain>
    </source>
</reference>
<name>A0A5P8VXP1_9NOSO</name>
<gene>
    <name evidence="1" type="ORF">GXM_02655</name>
</gene>
<keyword evidence="2" id="KW-1185">Reference proteome</keyword>
<proteinExistence type="predicted"/>
<evidence type="ECO:0000313" key="1">
    <source>
        <dbReference type="EMBL" id="QFS45178.1"/>
    </source>
</evidence>
<accession>A0A5P8VXP1</accession>
<dbReference type="EMBL" id="CP045226">
    <property type="protein sequence ID" value="QFS45178.1"/>
    <property type="molecule type" value="Genomic_DNA"/>
</dbReference>
<dbReference type="Proteomes" id="UP000326678">
    <property type="component" value="Chromosome Gxm1"/>
</dbReference>